<name>A0A433UE93_ELYCH</name>
<feature type="region of interest" description="Disordered" evidence="1">
    <location>
        <begin position="1"/>
        <end position="49"/>
    </location>
</feature>
<feature type="compositionally biased region" description="Basic residues" evidence="1">
    <location>
        <begin position="270"/>
        <end position="279"/>
    </location>
</feature>
<feature type="compositionally biased region" description="Polar residues" evidence="1">
    <location>
        <begin position="36"/>
        <end position="49"/>
    </location>
</feature>
<dbReference type="AlphaFoldDB" id="A0A433UE93"/>
<evidence type="ECO:0000313" key="3">
    <source>
        <dbReference type="Proteomes" id="UP000271974"/>
    </source>
</evidence>
<evidence type="ECO:0000256" key="1">
    <source>
        <dbReference type="SAM" id="MobiDB-lite"/>
    </source>
</evidence>
<gene>
    <name evidence="2" type="ORF">EGW08_000160</name>
</gene>
<keyword evidence="3" id="KW-1185">Reference proteome</keyword>
<proteinExistence type="predicted"/>
<comment type="caution">
    <text evidence="2">The sequence shown here is derived from an EMBL/GenBank/DDBJ whole genome shotgun (WGS) entry which is preliminary data.</text>
</comment>
<reference evidence="2 3" key="1">
    <citation type="submission" date="2019-01" db="EMBL/GenBank/DDBJ databases">
        <title>A draft genome assembly of the solar-powered sea slug Elysia chlorotica.</title>
        <authorList>
            <person name="Cai H."/>
            <person name="Li Q."/>
            <person name="Fang X."/>
            <person name="Li J."/>
            <person name="Curtis N.E."/>
            <person name="Altenburger A."/>
            <person name="Shibata T."/>
            <person name="Feng M."/>
            <person name="Maeda T."/>
            <person name="Schwartz J.A."/>
            <person name="Shigenobu S."/>
            <person name="Lundholm N."/>
            <person name="Nishiyama T."/>
            <person name="Yang H."/>
            <person name="Hasebe M."/>
            <person name="Li S."/>
            <person name="Pierce S.K."/>
            <person name="Wang J."/>
        </authorList>
    </citation>
    <scope>NUCLEOTIDE SEQUENCE [LARGE SCALE GENOMIC DNA]</scope>
    <source>
        <strain evidence="2">EC2010</strain>
        <tissue evidence="2">Whole organism of an adult</tissue>
    </source>
</reference>
<feature type="region of interest" description="Disordered" evidence="1">
    <location>
        <begin position="262"/>
        <end position="292"/>
    </location>
</feature>
<dbReference type="EMBL" id="RQTK01000002">
    <property type="protein sequence ID" value="RUS92136.1"/>
    <property type="molecule type" value="Genomic_DNA"/>
</dbReference>
<protein>
    <submittedName>
        <fullName evidence="2">Uncharacterized protein</fullName>
    </submittedName>
</protein>
<dbReference type="OrthoDB" id="6086942at2759"/>
<accession>A0A433UE93</accession>
<organism evidence="2 3">
    <name type="scientific">Elysia chlorotica</name>
    <name type="common">Eastern emerald elysia</name>
    <name type="synonym">Sea slug</name>
    <dbReference type="NCBI Taxonomy" id="188477"/>
    <lineage>
        <taxon>Eukaryota</taxon>
        <taxon>Metazoa</taxon>
        <taxon>Spiralia</taxon>
        <taxon>Lophotrochozoa</taxon>
        <taxon>Mollusca</taxon>
        <taxon>Gastropoda</taxon>
        <taxon>Heterobranchia</taxon>
        <taxon>Euthyneura</taxon>
        <taxon>Panpulmonata</taxon>
        <taxon>Sacoglossa</taxon>
        <taxon>Placobranchoidea</taxon>
        <taxon>Plakobranchidae</taxon>
        <taxon>Elysia</taxon>
    </lineage>
</organism>
<dbReference type="Proteomes" id="UP000271974">
    <property type="component" value="Unassembled WGS sequence"/>
</dbReference>
<sequence>MADPEQKPIEKTESEAAADTATREDEEDVQGDGHTVRSTISQADRRSVSNANVHATVSNVDEQVVQSVDEIKKSITFSPSITDAVHDTVPLMREMNIPSSNKDPNQNILAKAMQRVKEEFTEFRVVAEMNKLYDLYKSSETENSMLESQCHELQEKVKQYEARHLWDPRVLRVLLIAERYRQEKALVYDEKNEIEAELIDMSIEMKHLEDIIKNKNKDLTKCSDEMKKTKELEKHVEHLEVLLMRKDNEIQALNEQHENYVASQPSQTAHAHHHHHHKVSMFDLEDDKSSVA</sequence>
<feature type="non-terminal residue" evidence="2">
    <location>
        <position position="292"/>
    </location>
</feature>
<evidence type="ECO:0000313" key="2">
    <source>
        <dbReference type="EMBL" id="RUS92136.1"/>
    </source>
</evidence>
<feature type="compositionally biased region" description="Basic and acidic residues" evidence="1">
    <location>
        <begin position="1"/>
        <end position="14"/>
    </location>
</feature>